<gene>
    <name evidence="1" type="ORF">C8D93_11439</name>
</gene>
<dbReference type="AlphaFoldDB" id="A0A318EA58"/>
<accession>A0A318EA58</accession>
<dbReference type="PROSITE" id="PS51257">
    <property type="entry name" value="PROKAR_LIPOPROTEIN"/>
    <property type="match status" value="1"/>
</dbReference>
<keyword evidence="2" id="KW-1185">Reference proteome</keyword>
<dbReference type="RefSeq" id="WP_110266805.1">
    <property type="nucleotide sequence ID" value="NZ_CAKZQT010000026.1"/>
</dbReference>
<comment type="caution">
    <text evidence="1">The sequence shown here is derived from an EMBL/GenBank/DDBJ whole genome shotgun (WGS) entry which is preliminary data.</text>
</comment>
<dbReference type="EMBL" id="QICN01000014">
    <property type="protein sequence ID" value="PXV63975.1"/>
    <property type="molecule type" value="Genomic_DNA"/>
</dbReference>
<protein>
    <recommendedName>
        <fullName evidence="3">Lipoprotein</fullName>
    </recommendedName>
</protein>
<evidence type="ECO:0000313" key="1">
    <source>
        <dbReference type="EMBL" id="PXV63975.1"/>
    </source>
</evidence>
<dbReference type="Proteomes" id="UP000248330">
    <property type="component" value="Unassembled WGS sequence"/>
</dbReference>
<reference evidence="1 2" key="1">
    <citation type="submission" date="2018-04" db="EMBL/GenBank/DDBJ databases">
        <title>Genomic Encyclopedia of Type Strains, Phase IV (KMG-IV): sequencing the most valuable type-strain genomes for metagenomic binning, comparative biology and taxonomic classification.</title>
        <authorList>
            <person name="Goeker M."/>
        </authorList>
    </citation>
    <scope>NUCLEOTIDE SEQUENCE [LARGE SCALE GENOMIC DNA]</scope>
    <source>
        <strain evidence="1 2">DSM 104150</strain>
    </source>
</reference>
<proteinExistence type="predicted"/>
<name>A0A318EA58_9GAMM</name>
<organism evidence="1 2">
    <name type="scientific">Sinimarinibacterium flocculans</name>
    <dbReference type="NCBI Taxonomy" id="985250"/>
    <lineage>
        <taxon>Bacteria</taxon>
        <taxon>Pseudomonadati</taxon>
        <taxon>Pseudomonadota</taxon>
        <taxon>Gammaproteobacteria</taxon>
        <taxon>Nevskiales</taxon>
        <taxon>Nevskiaceae</taxon>
        <taxon>Sinimarinibacterium</taxon>
    </lineage>
</organism>
<evidence type="ECO:0008006" key="3">
    <source>
        <dbReference type="Google" id="ProtNLM"/>
    </source>
</evidence>
<evidence type="ECO:0000313" key="2">
    <source>
        <dbReference type="Proteomes" id="UP000248330"/>
    </source>
</evidence>
<sequence>MRALAAALALLLAACGDTRVSDPQTGVSLRLPEDWQAQTGLMGMALWTRPRDGTCAQTQVSVTRLPPAPVGIDDDTLLDDRIRRLAYNSHDVEVIERGGLRAELRHRQGSSAQHLLLRVHRYEDALDLVLAAADPACFDEVRGTLQRVAASYRPGR</sequence>